<evidence type="ECO:0000313" key="3">
    <source>
        <dbReference type="Proteomes" id="UP000466794"/>
    </source>
</evidence>
<name>A0A7K1V7H4_9NOCA</name>
<organism evidence="2 3">
    <name type="scientific">Nocardia terrae</name>
    <dbReference type="NCBI Taxonomy" id="2675851"/>
    <lineage>
        <taxon>Bacteria</taxon>
        <taxon>Bacillati</taxon>
        <taxon>Actinomycetota</taxon>
        <taxon>Actinomycetes</taxon>
        <taxon>Mycobacteriales</taxon>
        <taxon>Nocardiaceae</taxon>
        <taxon>Nocardia</taxon>
    </lineage>
</organism>
<feature type="transmembrane region" description="Helical" evidence="1">
    <location>
        <begin position="76"/>
        <end position="101"/>
    </location>
</feature>
<feature type="transmembrane region" description="Helical" evidence="1">
    <location>
        <begin position="113"/>
        <end position="129"/>
    </location>
</feature>
<proteinExistence type="predicted"/>
<keyword evidence="1" id="KW-0812">Transmembrane</keyword>
<keyword evidence="3" id="KW-1185">Reference proteome</keyword>
<dbReference type="AlphaFoldDB" id="A0A7K1V7H4"/>
<protein>
    <recommendedName>
        <fullName evidence="4">Transmembrane protein</fullName>
    </recommendedName>
</protein>
<evidence type="ECO:0008006" key="4">
    <source>
        <dbReference type="Google" id="ProtNLM"/>
    </source>
</evidence>
<accession>A0A7K1V7H4</accession>
<dbReference type="RefSeq" id="WP_198347758.1">
    <property type="nucleotide sequence ID" value="NZ_WRPP01000010.1"/>
</dbReference>
<dbReference type="Proteomes" id="UP000466794">
    <property type="component" value="Unassembled WGS sequence"/>
</dbReference>
<keyword evidence="1" id="KW-0472">Membrane</keyword>
<gene>
    <name evidence="2" type="ORF">GPX89_35860</name>
</gene>
<evidence type="ECO:0000313" key="2">
    <source>
        <dbReference type="EMBL" id="MVU82595.1"/>
    </source>
</evidence>
<feature type="transmembrane region" description="Helical" evidence="1">
    <location>
        <begin position="12"/>
        <end position="33"/>
    </location>
</feature>
<dbReference type="EMBL" id="WRPP01000010">
    <property type="protein sequence ID" value="MVU82595.1"/>
    <property type="molecule type" value="Genomic_DNA"/>
</dbReference>
<sequence length="138" mass="14522">MSSTSTSPDFVLWREVSVAYLAPALSAGIGGLLTGRTELQVAAVTSIAGTSAFVALLLGMWLRYMGIRYRWLRTTAPWALAAGFGVVAAAAAAAIGVLLAAVPPFPDRVRIDFPIAAALAAVIITRRWCCSTIRKGDK</sequence>
<comment type="caution">
    <text evidence="2">The sequence shown here is derived from an EMBL/GenBank/DDBJ whole genome shotgun (WGS) entry which is preliminary data.</text>
</comment>
<feature type="transmembrane region" description="Helical" evidence="1">
    <location>
        <begin position="39"/>
        <end position="64"/>
    </location>
</feature>
<keyword evidence="1" id="KW-1133">Transmembrane helix</keyword>
<reference evidence="2 3" key="1">
    <citation type="submission" date="2019-12" db="EMBL/GenBank/DDBJ databases">
        <title>Nocardia sp. nov. ET3-3 isolated from soil.</title>
        <authorList>
            <person name="Kanchanasin P."/>
            <person name="Tanasupawat S."/>
            <person name="Yuki M."/>
            <person name="Kudo T."/>
        </authorList>
    </citation>
    <scope>NUCLEOTIDE SEQUENCE [LARGE SCALE GENOMIC DNA]</scope>
    <source>
        <strain evidence="2 3">ET3-3</strain>
    </source>
</reference>
<evidence type="ECO:0000256" key="1">
    <source>
        <dbReference type="SAM" id="Phobius"/>
    </source>
</evidence>